<dbReference type="InterPro" id="IPR007342">
    <property type="entry name" value="PsuG"/>
</dbReference>
<evidence type="ECO:0000256" key="1">
    <source>
        <dbReference type="ARBA" id="ARBA00022723"/>
    </source>
</evidence>
<evidence type="ECO:0000256" key="2">
    <source>
        <dbReference type="ARBA" id="ARBA00022801"/>
    </source>
</evidence>
<protein>
    <submittedName>
        <fullName evidence="6">Pseudouridine-5'-phosphate glycosidase</fullName>
    </submittedName>
</protein>
<keyword evidence="4" id="KW-0456">Lyase</keyword>
<keyword evidence="7" id="KW-1185">Reference proteome</keyword>
<dbReference type="Gene3D" id="3.40.1790.10">
    <property type="entry name" value="Indigoidine synthase domain"/>
    <property type="match status" value="1"/>
</dbReference>
<keyword evidence="2" id="KW-0378">Hydrolase</keyword>
<keyword evidence="1" id="KW-0479">Metal-binding</keyword>
<dbReference type="SUPFAM" id="SSF110581">
    <property type="entry name" value="Indigoidine synthase A-like"/>
    <property type="match status" value="1"/>
</dbReference>
<evidence type="ECO:0000256" key="5">
    <source>
        <dbReference type="ARBA" id="ARBA00023295"/>
    </source>
</evidence>
<accession>A0ABQ8UQF5</accession>
<gene>
    <name evidence="6" type="ORF">PAPYR_4163</name>
</gene>
<reference evidence="6" key="1">
    <citation type="journal article" date="2022" name="bioRxiv">
        <title>Genomics of Preaxostyla Flagellates Illuminates Evolutionary Transitions and the Path Towards Mitochondrial Loss.</title>
        <authorList>
            <person name="Novak L.V.F."/>
            <person name="Treitli S.C."/>
            <person name="Pyrih J."/>
            <person name="Halakuc P."/>
            <person name="Pipaliya S.V."/>
            <person name="Vacek V."/>
            <person name="Brzon O."/>
            <person name="Soukal P."/>
            <person name="Eme L."/>
            <person name="Dacks J.B."/>
            <person name="Karnkowska A."/>
            <person name="Elias M."/>
            <person name="Hampl V."/>
        </authorList>
    </citation>
    <scope>NUCLEOTIDE SEQUENCE</scope>
    <source>
        <strain evidence="6">RCP-MX</strain>
    </source>
</reference>
<dbReference type="HAMAP" id="MF_01876">
    <property type="entry name" value="PsiMP_glycosidase"/>
    <property type="match status" value="1"/>
</dbReference>
<proteinExistence type="inferred from homology"/>
<dbReference type="EMBL" id="JAPMOS010000017">
    <property type="protein sequence ID" value="KAJ4459770.1"/>
    <property type="molecule type" value="Genomic_DNA"/>
</dbReference>
<dbReference type="InterPro" id="IPR022830">
    <property type="entry name" value="Indigdn_synthA-like"/>
</dbReference>
<dbReference type="PANTHER" id="PTHR42909:SF1">
    <property type="entry name" value="CARBOHYDRATE KINASE PFKB DOMAIN-CONTAINING PROTEIN"/>
    <property type="match status" value="1"/>
</dbReference>
<evidence type="ECO:0000313" key="6">
    <source>
        <dbReference type="EMBL" id="KAJ4459770.1"/>
    </source>
</evidence>
<sequence>MHSIHIEVSADVRAALDAHRPVVALESTIISHGMPFPENLEVALAVEQVIRENGAVPATIALLNGVPHVGMTRDQIEVLARAGRTVTKCSRRDLPYVIAKKLHGATTVSATMELAHMCGIEVFATGGIGGVHRGAETSWDISTDLKEFSRTPVMVVSAGAKAILDLPKTLEYLETEGVLVLGYRTSEFPAFYTPSSGLALSHRADTPDEIAAMHIASRSLGSPAGMLVANPIPAEHAMDKQVIDTAIARALADASAQGIVGKEVTPFLLARLCDITEKSSLTANIALVKNNARLGALVAVSLAAQRAAAAPAH</sequence>
<keyword evidence="3" id="KW-0464">Manganese</keyword>
<evidence type="ECO:0000256" key="3">
    <source>
        <dbReference type="ARBA" id="ARBA00023211"/>
    </source>
</evidence>
<comment type="caution">
    <text evidence="6">The sequence shown here is derived from an EMBL/GenBank/DDBJ whole genome shotgun (WGS) entry which is preliminary data.</text>
</comment>
<keyword evidence="5 6" id="KW-0326">Glycosidase</keyword>
<evidence type="ECO:0000256" key="4">
    <source>
        <dbReference type="ARBA" id="ARBA00023239"/>
    </source>
</evidence>
<dbReference type="Pfam" id="PF04227">
    <property type="entry name" value="Indigoidine_A"/>
    <property type="match status" value="1"/>
</dbReference>
<dbReference type="Proteomes" id="UP001141327">
    <property type="component" value="Unassembled WGS sequence"/>
</dbReference>
<name>A0ABQ8UQF5_9EUKA</name>
<evidence type="ECO:0000313" key="7">
    <source>
        <dbReference type="Proteomes" id="UP001141327"/>
    </source>
</evidence>
<organism evidence="6 7">
    <name type="scientific">Paratrimastix pyriformis</name>
    <dbReference type="NCBI Taxonomy" id="342808"/>
    <lineage>
        <taxon>Eukaryota</taxon>
        <taxon>Metamonada</taxon>
        <taxon>Preaxostyla</taxon>
        <taxon>Paratrimastigidae</taxon>
        <taxon>Paratrimastix</taxon>
    </lineage>
</organism>
<dbReference type="GO" id="GO:0016798">
    <property type="term" value="F:hydrolase activity, acting on glycosyl bonds"/>
    <property type="evidence" value="ECO:0007669"/>
    <property type="project" value="UniProtKB-KW"/>
</dbReference>
<dbReference type="PANTHER" id="PTHR42909">
    <property type="entry name" value="ZGC:136858"/>
    <property type="match status" value="1"/>
</dbReference>